<accession>A0A9P4UKX5</accession>
<dbReference type="EMBL" id="MU003810">
    <property type="protein sequence ID" value="KAF2719532.1"/>
    <property type="molecule type" value="Genomic_DNA"/>
</dbReference>
<evidence type="ECO:0000256" key="1">
    <source>
        <dbReference type="SAM" id="Coils"/>
    </source>
</evidence>
<feature type="compositionally biased region" description="Polar residues" evidence="2">
    <location>
        <begin position="311"/>
        <end position="321"/>
    </location>
</feature>
<reference evidence="3" key="1">
    <citation type="journal article" date="2020" name="Stud. Mycol.">
        <title>101 Dothideomycetes genomes: a test case for predicting lifestyles and emergence of pathogens.</title>
        <authorList>
            <person name="Haridas S."/>
            <person name="Albert R."/>
            <person name="Binder M."/>
            <person name="Bloem J."/>
            <person name="Labutti K."/>
            <person name="Salamov A."/>
            <person name="Andreopoulos B."/>
            <person name="Baker S."/>
            <person name="Barry K."/>
            <person name="Bills G."/>
            <person name="Bluhm B."/>
            <person name="Cannon C."/>
            <person name="Castanera R."/>
            <person name="Culley D."/>
            <person name="Daum C."/>
            <person name="Ezra D."/>
            <person name="Gonzalez J."/>
            <person name="Henrissat B."/>
            <person name="Kuo A."/>
            <person name="Liang C."/>
            <person name="Lipzen A."/>
            <person name="Lutzoni F."/>
            <person name="Magnuson J."/>
            <person name="Mondo S."/>
            <person name="Nolan M."/>
            <person name="Ohm R."/>
            <person name="Pangilinan J."/>
            <person name="Park H.-J."/>
            <person name="Ramirez L."/>
            <person name="Alfaro M."/>
            <person name="Sun H."/>
            <person name="Tritt A."/>
            <person name="Yoshinaga Y."/>
            <person name="Zwiers L.-H."/>
            <person name="Turgeon B."/>
            <person name="Goodwin S."/>
            <person name="Spatafora J."/>
            <person name="Crous P."/>
            <person name="Grigoriev I."/>
        </authorList>
    </citation>
    <scope>NUCLEOTIDE SEQUENCE</scope>
    <source>
        <strain evidence="3">CBS 116435</strain>
    </source>
</reference>
<keyword evidence="4" id="KW-1185">Reference proteome</keyword>
<proteinExistence type="predicted"/>
<gene>
    <name evidence="3" type="ORF">K431DRAFT_305129</name>
</gene>
<dbReference type="OrthoDB" id="3927994at2759"/>
<dbReference type="Proteomes" id="UP000799441">
    <property type="component" value="Unassembled WGS sequence"/>
</dbReference>
<evidence type="ECO:0000313" key="4">
    <source>
        <dbReference type="Proteomes" id="UP000799441"/>
    </source>
</evidence>
<dbReference type="AlphaFoldDB" id="A0A9P4UKX5"/>
<keyword evidence="1" id="KW-0175">Coiled coil</keyword>
<feature type="coiled-coil region" evidence="1">
    <location>
        <begin position="208"/>
        <end position="246"/>
    </location>
</feature>
<feature type="region of interest" description="Disordered" evidence="2">
    <location>
        <begin position="307"/>
        <end position="343"/>
    </location>
</feature>
<name>A0A9P4UKX5_9PEZI</name>
<sequence>MATNDSHIEKSLFFAYARRTDHNTFSRYMLTFADRDTAEDWWKLVQTEYPDSVRSNPQLFSFTGDGRPSQIWENKKFDHLKTKWLYTQFGDAKDTRGSAQATIPVQAGSYTGTGGSSAAAGGSLDLSELSAVLQKSNQDNSDKVQAAFKRIPEQIQELIAAQSSSAGNLDRLQKIVEQQIAQLAEAPKDQSGQKTSSSEDTQQLHTIIQEQNKQMEEARKSSSAETDRLQKIIEQQSKQNEALTSKMGDVATLLQKSSQPQPGTQSSASPDLERLSKIVGQQNKQIDALTSKLADVANILEKSGHACRCSDSVSAPAQSQSAEHDVKPPPRKLNRKVLGYTYT</sequence>
<organism evidence="3 4">
    <name type="scientific">Polychaeton citri CBS 116435</name>
    <dbReference type="NCBI Taxonomy" id="1314669"/>
    <lineage>
        <taxon>Eukaryota</taxon>
        <taxon>Fungi</taxon>
        <taxon>Dikarya</taxon>
        <taxon>Ascomycota</taxon>
        <taxon>Pezizomycotina</taxon>
        <taxon>Dothideomycetes</taxon>
        <taxon>Dothideomycetidae</taxon>
        <taxon>Capnodiales</taxon>
        <taxon>Capnodiaceae</taxon>
        <taxon>Polychaeton</taxon>
    </lineage>
</organism>
<evidence type="ECO:0000256" key="2">
    <source>
        <dbReference type="SAM" id="MobiDB-lite"/>
    </source>
</evidence>
<comment type="caution">
    <text evidence="3">The sequence shown here is derived from an EMBL/GenBank/DDBJ whole genome shotgun (WGS) entry which is preliminary data.</text>
</comment>
<protein>
    <submittedName>
        <fullName evidence="3">Uncharacterized protein</fullName>
    </submittedName>
</protein>
<evidence type="ECO:0000313" key="3">
    <source>
        <dbReference type="EMBL" id="KAF2719532.1"/>
    </source>
</evidence>